<dbReference type="Gene3D" id="2.60.40.4050">
    <property type="match status" value="2"/>
</dbReference>
<proteinExistence type="inferred from homology"/>
<feature type="domain" description="Trimeric autotransporter adhesin YadA-like stalk" evidence="15">
    <location>
        <begin position="311"/>
        <end position="351"/>
    </location>
</feature>
<evidence type="ECO:0000256" key="4">
    <source>
        <dbReference type="ARBA" id="ARBA00022448"/>
    </source>
</evidence>
<feature type="domain" description="Trimeric autotransporter adhesin YadA-like stalk" evidence="15">
    <location>
        <begin position="170"/>
        <end position="197"/>
    </location>
</feature>
<dbReference type="GO" id="GO:0009986">
    <property type="term" value="C:cell surface"/>
    <property type="evidence" value="ECO:0007669"/>
    <property type="project" value="UniProtKB-SubCell"/>
</dbReference>
<dbReference type="SUPFAM" id="SSF101967">
    <property type="entry name" value="Adhesin YadA, collagen-binding domain"/>
    <property type="match status" value="9"/>
</dbReference>
<feature type="domain" description="Trimeric autotransporter adhesin YadA-like head" evidence="14">
    <location>
        <begin position="1733"/>
        <end position="1753"/>
    </location>
</feature>
<feature type="domain" description="Trimeric autotransporter adhesin YadA-like stalk" evidence="15">
    <location>
        <begin position="3955"/>
        <end position="3987"/>
    </location>
</feature>
<dbReference type="GO" id="GO:0009279">
    <property type="term" value="C:cell outer membrane"/>
    <property type="evidence" value="ECO:0007669"/>
    <property type="project" value="UniProtKB-SubCell"/>
</dbReference>
<feature type="domain" description="Trimeric autotransporter adhesin YadA-like head" evidence="14">
    <location>
        <begin position="253"/>
        <end position="279"/>
    </location>
</feature>
<keyword evidence="8" id="KW-0653">Protein transport</keyword>
<dbReference type="InterPro" id="IPR011049">
    <property type="entry name" value="Serralysin-like_metalloprot_C"/>
</dbReference>
<dbReference type="EMBL" id="CP034546">
    <property type="protein sequence ID" value="AZQ53140.1"/>
    <property type="molecule type" value="Genomic_DNA"/>
</dbReference>
<feature type="domain" description="Trimeric autotransporter adhesin YadA-like stalk" evidence="15">
    <location>
        <begin position="1178"/>
        <end position="1212"/>
    </location>
</feature>
<evidence type="ECO:0000256" key="7">
    <source>
        <dbReference type="ARBA" id="ARBA00022729"/>
    </source>
</evidence>
<evidence type="ECO:0000256" key="12">
    <source>
        <dbReference type="SAM" id="Phobius"/>
    </source>
</evidence>
<dbReference type="Gene3D" id="2.150.10.10">
    <property type="entry name" value="Serralysin-like metalloprotease, C-terminal"/>
    <property type="match status" value="12"/>
</dbReference>
<keyword evidence="9 12" id="KW-0472">Membrane</keyword>
<feature type="domain" description="Trimeric autotransporter adhesin YadA-like stalk" evidence="15">
    <location>
        <begin position="2430"/>
        <end position="2469"/>
    </location>
</feature>
<sequence>MNKSYKVVWNASSGTWTAASEVAKSYAGGASSRAILRKTPVMFAAAAMGVVMAGATGHAYAAANEGGPYFGWESGDNKKCANGSDEKFRNCAAWDAGLTNVSGTTFSVMTSENGLSGGGVWAGNKSAGLFFGGGAEQGKSRFVLDAAGTSIYGQKVTLSSASDVNVSNSKITSLAAGVADDDAVTVHQLNDSIARIPIRSNSIYEDLNFPPEAINRQDVAVGWASHAEGGGITRKEDEWQVASATALGARAQAKGVGAVALGANSWAKGDSTSAIGSYSYAGGYNSVALGTDSKANRDNSVSIGSKNIQRQITNMAAGTADTDATNVAQLKGIATALGGGAGIGADGSVTAPAYTLDSGKTIVQNVGDALSNLDGRVTTNASDIESLKGELSDSDKYMKARGTTAAQATGARSIAIGDNAVAKYSYGPGEGGDTNISIGANSFTSTEWHQVALGDGAYVWAAKSAAIGFNASATSIDSVALGSGSVADRRNTVSIGSEKNQRQIVNVAAGTQGTDAVNVTQLSGVTTALGGGAGIGADGSVTAPQYHVGDKTYGNVGDAITAAAETGGGTDPNAVAYDDAAKSTVTLAGEQGTTLKNVAAGAVNATSMEAVNGSQLYGASQSVASALGGGSTVDAAGKLTAPAYTLDGGKTTANNVGDAVSNLDGRVTTNATNVEKLQGNFADTGLLDAKTGKVTAAVTSDQMNAAIAKASSDRLDAGRVTIGKDAYATGNNVAVGEGAKADTGGAGAGVIAIGANAAAGRPGYSGAIAIGDGARAVDGSQGGWMRAVAVGAGAQAQGVSVAIGPDAQSSPGNGVALGDHASVGANATWAVALGTGSVADRADTVSVGNAKSQRQIVNVAAGTQDTDVVNVTQLKGVATALGGGAGIGADGSVTAPTYHVGDKTYGNVDDAITAAAETGRGTDPNAVAYDDAAKSTITLAGEQGTTLKNVAAGAVNATSMEAVNGSQLYGTSQSVASALGGGATVDAAGKLTAPTYTLDGGKTTAKNVGDVVSNLDGRVTTNATNVEKLQDDIADSGLVDKDTGKVIAAVTYDRKEDGTADRGSVTLGGAGAKDAVALKNVAAGAVNATSTEAVNGSQLYGTSQSVASALGGGSTVDAAGKVTAPKYHVGDKAYGNVGDAIVAAAEMGSGTDPNAVAYDDEAKSAVTLAGEKGTTLKHVAAGAVNATSTEAVNGSQLYGTSQSVASSLGGDSIVDAAGKLTAPTYTLDGGKTTAKNVGDAVSNLDGRVTTNATNVEKLKDNLADSGLWDKDKNQAIAALTYDRKEDGTADRGSVTLGGAGAKEPVALKNVAMGIADTDAANVGQMKGITAALGGGAGIGADGSVTAPKYHVGDKTYGNVGDAITAAAETGGGGGANPNAVSYDDKTKGAITLAGEKGTTLKNVTAGVDATDAVNVGQLSDATKSIRDSLSDGSLSMRYIKVKATGQAANAMGTNTVAIGAGANATGNGSLALGTGSRANGLNSVAIGLNSVATEANQVSVGDVGRERRISNVADGTEDTDAVNVNQLTEAIEKMSDRTDKLSSELRSRHGSLTANVLAAKTDLASADPSKFLQVAGAGADGSQENTANIVGGDPASDTAAAIGVGSIASGANAVALGVRSYAYSDGAVAIGNMAQTGAGQANSVAIGSNVTTNGESALAVGSQARANGDNAIALGNNGVAAIGANSIALGNKASSAAGATNGIALGASASVARNVADSMALGANASVEKGANSAVALGTGSKATRANTVSVGNAGSERQIVNVAAGTQGTDAVNVTQLSGVTTALGGGAGIGADGSVTAPKYHVGDKTYGNVGDAITAAAETGGGGGTDPNAVSYDDKTKGAITLAGEQGTTLKNVAAGAVNATSMEAMNGAQLYGTSQSVASVLGGGSTVDAAGKLTAPAYTLDGGKTTTHNVGDAFSNLDGRVTTNATNVEKLQGDIAESGLIDKDTGKAIAALTYDRKADGTTDRGSLTLGGAGAVAPVALKNVAGGISDTDAVNVGQMKGITTALGGDAGIGADGSVKAPTYHIGDKTYANVGDALAAAAASGGGGTDSNAVVYDDAAKSAVTLSGEKGTTLKKVAAGAVSADSTEAVNGSQLYGAVQSVASALGGGSKVDETGKLTAPTYTLEDGKTTAKNVGEAVSNLDGRVTTNATNVEKLQGDFAESGLVDKNTRKVLAAVTYDRNDGTAHGNSVTLGGADAAAPVALKNVADGAVAKTSTDAVNGSQLYGASQSVASALGGDSIVDAGGTVRAPTYTLDGGKTTAHNVGEAVSNLDGRVTTNATNVEKLQDNLAESGLFDKDKNQAIAALTYDRKEDGTVDRGSVTLGGAGAAAPVALKNVAMGIGDTDAANVGQVKGITTALGGDAGIGADGSVTAPKYRIGDKTYGNVGDALAAAAASGGGGTDSNAVLYDDAAKTAVTLSGEKGTTLKNVAAGAVNATSMEAMSGSQLYGTSQSVASALGGGSTVDAAGKVTAPTIRVGNKTYGNVSDAIAAAAASGGGGGKGSSFVTIDGMGSDGSRFNTASIATGDPESTTAAAIGVDAHAAGANAIALGLNTGALSNESVAIGNMAQTGSDQSYSVAIGSWVTTNGAGALAIGSNAKANGENAVALGSNGIKAIGASSIAIGNAAEAAVGATNGIAMGTSASVAPNLTNAMALGANTSVEGAANGAVALGAGAKATRANTVSVGDTGSERQIVNVAAGTQGTDAVNVTQLSGVTTALGGGAGIGVDGSVTAPKYHVGDKTYGNVGDAITAAAEIGSSKDPNAVAYDDETKSTVTLAGEKGTALKNVAAGAVNATSMEAVNGSQLYGTSQSVASALGGGATVDAAGKLTAPAYTLDGGKTTAHNVGDAVSNLDGRVTTTATNVEKLQDDIAESGLVDKDTGKVIAAVTYDRKEDGTADRGSVTLGGAGAKDPVALKNVAAGAVNATSTEAVNGSQLYGASQSVASALGGGSTVDAAGKLTAPAYTLDGGKTTAKNVGDAVSNLDGRVTTNATNVEKLRDDIAESGLVDKDTGKVIAAVTYDRKEDGTADRGSVTLGGAGAAAPVALKNVAAGAVNATSMEAVNGSQLYGTSQSVASALGGGSTVDAAGKVTTPKYHVGDKTYGNVGDAIVAAAEMGSGTDPTAVAYDDEAKRAVTLAGEQGTTLKNVAAGTVNATSMEAVNGSQLYGASQSVASALGGGSTVDAAGKLTAPAYTLDGGKTTAKNVGDAVSNLDGRVTTNATNVEKLRDDIAESGLVDKDTGKVIAAVTYDRKEDGTADRGSVTLGGAGAAAPVALKNVAAGVDDSDAVNVGQLNTGLSDMKRELAEGNIDLKYIKVRASDAPATATGAQSVAIGSKALAGGSNTLALGAGARALASGSVALGSNSVANEAMTVSVGDDGTERKIVHVRAGDVTARSTDAINGSQLFEALGKLKSRVAAEQSHLLSRVNALADSDESNSLVAVDGMGGTNSASISGGDPESTTAAAIGVEAHAAGANAIALGLNTGALSDESVAIGNMAQTGADQSYSVAIGSKVTTNGAGALAIGSNAKANGENAVAVGNNGIKAIGESSIAIGNAAEAAVGATNGIALGTSASVAPNVANAMALGANTSVDDKANGAVALGAGAKATRANTVSVGNAGSERQIVNVAAGTQGTDAVNVTQLSGVTTALGGGAGIGADGSVTAPKYHVGDKTYGNVGDAITAAAASGGGGGTDPNAVAYDDAAKSTVTLAGEQGTTLKNVAAGAVNATSTEAVNGAQLYGASQSMANALGGGSQAGADGTISAPSYSLAGGTTTVNSVGAAIGNLDGRVTANTGDISTLKDTIANSGLIDPETGQAVAAVRYDRNEDGSANRASVTLGDAGTAVGLHNVAAGAVSATSTDAVNGSQLHGMATSVANAIGGDTTVDENGQVAVNSIEVGGHKYATVSQAVQAAAAYGATDSLAVRYDVDSHGNPNYGSVTLGGPAAAPVMLTNVADGKSQYDAVNYGQLSSLKTDFENRLDTMDDRVSKIETTGGSGGDSRRTVGNDLISGSGEAGQAVTAAQSGNGSNNVAMGSGSTINDDAGNATAVGANATVRAAGGTAIGAGADAHAANSTAIGQDSSAHGENSAAIGQGAKARGDNSVAIGAGSVANEDNTVSFGDGSDQGKRRIVNIADGVNASDAATKGQLDRAVGGLQGQINGVSRNAYSGIAAATALTMIPGVDPGKTLSFGIGSASYKGYQAVAFGGEARINKNLKMKAGVGLSSGGNTVGLGASYQW</sequence>
<keyword evidence="4" id="KW-0813">Transport</keyword>
<feature type="domain" description="Trimeric autotransporter adhesin YadA-like stalk" evidence="15">
    <location>
        <begin position="3052"/>
        <end position="3090"/>
    </location>
</feature>
<dbReference type="SUPFAM" id="SSF54523">
    <property type="entry name" value="Pili subunits"/>
    <property type="match status" value="1"/>
</dbReference>
<feature type="domain" description="Trimeric autotransporter adhesin YadA-like head" evidence="14">
    <location>
        <begin position="1599"/>
        <end position="1618"/>
    </location>
</feature>
<dbReference type="Proteomes" id="UP000277191">
    <property type="component" value="Chromosome 2"/>
</dbReference>
<feature type="domain" description="Trimeric autotransporter adhesin YadA-like head" evidence="14">
    <location>
        <begin position="1653"/>
        <end position="1677"/>
    </location>
</feature>
<feature type="domain" description="Trimeric autotransporter adhesin YadA-like head" evidence="14">
    <location>
        <begin position="3600"/>
        <end position="3621"/>
    </location>
</feature>
<accession>A0A3Q9FAD5</accession>
<feature type="domain" description="Trimeric autotransporter adhesin YadA-like stalk" evidence="15">
    <location>
        <begin position="1080"/>
        <end position="1118"/>
    </location>
</feature>
<feature type="domain" description="Trimeric autotransporter adhesin YadA-like stalk" evidence="15">
    <location>
        <begin position="855"/>
        <end position="894"/>
    </location>
</feature>
<dbReference type="InterPro" id="IPR005594">
    <property type="entry name" value="YadA_C"/>
</dbReference>
<feature type="domain" description="Trimeric autotransporter adhesin YadA-like head" evidence="14">
    <location>
        <begin position="2535"/>
        <end position="2556"/>
    </location>
</feature>
<feature type="domain" description="Trimeric autotransporter adhesin YadA-like stalk" evidence="15">
    <location>
        <begin position="503"/>
        <end position="542"/>
    </location>
</feature>
<feature type="domain" description="Trimeric autotransporter adhesin YadA-like head" evidence="14">
    <location>
        <begin position="3521"/>
        <end position="3545"/>
    </location>
</feature>
<evidence type="ECO:0000313" key="18">
    <source>
        <dbReference type="Proteomes" id="UP000277191"/>
    </source>
</evidence>
<evidence type="ECO:0000256" key="2">
    <source>
        <dbReference type="ARBA" id="ARBA00004442"/>
    </source>
</evidence>
<evidence type="ECO:0000256" key="11">
    <source>
        <dbReference type="SAM" id="MobiDB-lite"/>
    </source>
</evidence>
<keyword evidence="10" id="KW-0998">Cell outer membrane</keyword>
<keyword evidence="7" id="KW-0732">Signal</keyword>
<feature type="domain" description="Trimeric autotransporter adhesin YadA-like head" evidence="14">
    <location>
        <begin position="800"/>
        <end position="821"/>
    </location>
</feature>
<keyword evidence="5" id="KW-1134">Transmembrane beta strand</keyword>
<feature type="domain" description="Trimeric autotransporter adhesin YadA-like stalk" evidence="15">
    <location>
        <begin position="4132"/>
        <end position="4171"/>
    </location>
</feature>
<dbReference type="Pfam" id="PF03895">
    <property type="entry name" value="YadA_anchor"/>
    <property type="match status" value="1"/>
</dbReference>
<feature type="domain" description="Trimeric autotransporter adhesin YadA-like stalk" evidence="15">
    <location>
        <begin position="1759"/>
        <end position="1798"/>
    </location>
</feature>
<feature type="domain" description="Trimeric autotransporter adhesin YadA-like stalk" evidence="15">
    <location>
        <begin position="3722"/>
        <end position="3762"/>
    </location>
</feature>
<evidence type="ECO:0000259" key="15">
    <source>
        <dbReference type="Pfam" id="PF05662"/>
    </source>
</evidence>
<evidence type="ECO:0000313" key="17">
    <source>
        <dbReference type="EMBL" id="AZQ53140.1"/>
    </source>
</evidence>
<dbReference type="InterPro" id="IPR008640">
    <property type="entry name" value="Adhesin_Head_dom"/>
</dbReference>
<feature type="domain" description="Trimeric autotransporter adhesin YadA-like head" evidence="14">
    <location>
        <begin position="473"/>
        <end position="497"/>
    </location>
</feature>
<evidence type="ECO:0000256" key="8">
    <source>
        <dbReference type="ARBA" id="ARBA00022927"/>
    </source>
</evidence>
<comment type="similarity">
    <text evidence="3">Belongs to the autotransporter-2 (AT-2) (TC 1.B.40) family.</text>
</comment>
<feature type="domain" description="Trimeric autotransporter adhesin YadA-like stalk" evidence="15">
    <location>
        <begin position="2790"/>
        <end position="2826"/>
    </location>
</feature>
<feature type="domain" description="Trimeric autotransporter adhesin YadA-like stalk" evidence="15">
    <location>
        <begin position="1508"/>
        <end position="1543"/>
    </location>
</feature>
<feature type="compositionally biased region" description="Polar residues" evidence="11">
    <location>
        <begin position="4023"/>
        <end position="4036"/>
    </location>
</feature>
<reference evidence="17 18" key="1">
    <citation type="submission" date="2018-12" db="EMBL/GenBank/DDBJ databases">
        <title>Cadmium resistance mechanism in endophytic bacteria Burkholderia cenocepacia YG-3.</title>
        <authorList>
            <person name="Zhang X."/>
            <person name="Wang X."/>
            <person name="Zhu Y."/>
        </authorList>
    </citation>
    <scope>NUCLEOTIDE SEQUENCE [LARGE SCALE GENOMIC DNA]</scope>
    <source>
        <strain evidence="17 18">YG-3</strain>
    </source>
</reference>
<dbReference type="GO" id="GO:0015031">
    <property type="term" value="P:protein transport"/>
    <property type="evidence" value="ECO:0007669"/>
    <property type="project" value="UniProtKB-KW"/>
</dbReference>
<feature type="domain" description="Trimeric autotransporter adhesin YadA-like head" evidence="14">
    <location>
        <begin position="4072"/>
        <end position="4098"/>
    </location>
</feature>
<evidence type="ECO:0000256" key="9">
    <source>
        <dbReference type="ARBA" id="ARBA00023136"/>
    </source>
</evidence>
<feature type="domain" description="Trimeric autotransporter adhesin YadA-like head" evidence="14">
    <location>
        <begin position="3466"/>
        <end position="3487"/>
    </location>
</feature>
<evidence type="ECO:0000259" key="14">
    <source>
        <dbReference type="Pfam" id="PF05658"/>
    </source>
</evidence>
<dbReference type="Pfam" id="PF05658">
    <property type="entry name" value="YadA_head"/>
    <property type="match status" value="18"/>
</dbReference>
<feature type="domain" description="Trimeric autotransporter adhesin YadA-like stalk" evidence="15">
    <location>
        <begin position="3281"/>
        <end position="3300"/>
    </location>
</feature>
<evidence type="ECO:0000256" key="10">
    <source>
        <dbReference type="ARBA" id="ARBA00023237"/>
    </source>
</evidence>
<dbReference type="InterPro" id="IPR045584">
    <property type="entry name" value="Pilin-like"/>
</dbReference>
<comment type="subcellular location">
    <subcellularLocation>
        <location evidence="2">Cell outer membrane</location>
    </subcellularLocation>
    <subcellularLocation>
        <location evidence="1">Cell surface</location>
    </subcellularLocation>
</comment>
<feature type="domain" description="Trimeric autotransporter adhesin YadA-like stalk" evidence="15">
    <location>
        <begin position="1401"/>
        <end position="1429"/>
    </location>
</feature>
<keyword evidence="12" id="KW-1133">Transmembrane helix</keyword>
<evidence type="ECO:0000256" key="1">
    <source>
        <dbReference type="ARBA" id="ARBA00004241"/>
    </source>
</evidence>
<feature type="domain" description="Trimeric autotransporter adhesin YadA-like stalk" evidence="15">
    <location>
        <begin position="1309"/>
        <end position="1345"/>
    </location>
</feature>
<evidence type="ECO:0000259" key="13">
    <source>
        <dbReference type="Pfam" id="PF03895"/>
    </source>
</evidence>
<dbReference type="Gene3D" id="1.20.5.170">
    <property type="match status" value="19"/>
</dbReference>
<feature type="domain" description="Trimeric autotransporter adhesin YadA-like stalk" evidence="15">
    <location>
        <begin position="2696"/>
        <end position="2734"/>
    </location>
</feature>
<feature type="domain" description="ESPR" evidence="16">
    <location>
        <begin position="1"/>
        <end position="47"/>
    </location>
</feature>
<protein>
    <submittedName>
        <fullName evidence="17">Uncharacterized protein</fullName>
    </submittedName>
</protein>
<feature type="domain" description="Trimeric autotransporter adhesin YadA-like head" evidence="14">
    <location>
        <begin position="4100"/>
        <end position="4126"/>
    </location>
</feature>
<feature type="domain" description="Trimeric autotransporter adhesin YadA-like stalk" evidence="15">
    <location>
        <begin position="2921"/>
        <end position="2957"/>
    </location>
</feature>
<feature type="domain" description="Trimeric autotransporter adhesin YadA-like head" evidence="14">
    <location>
        <begin position="2590"/>
        <end position="2614"/>
    </location>
</feature>
<feature type="domain" description="Trimeric autotransporter adhesin YadA-like stalk" evidence="15">
    <location>
        <begin position="3149"/>
        <end position="3186"/>
    </location>
</feature>
<feature type="transmembrane region" description="Helical" evidence="12">
    <location>
        <begin position="41"/>
        <end position="61"/>
    </location>
</feature>
<feature type="region of interest" description="Disordered" evidence="11">
    <location>
        <begin position="4079"/>
        <end position="4098"/>
    </location>
</feature>
<evidence type="ECO:0000259" key="16">
    <source>
        <dbReference type="Pfam" id="PF13018"/>
    </source>
</evidence>
<feature type="domain" description="Trimeric autotransporter adhesin YadA-like stalk" evidence="15">
    <location>
        <begin position="948"/>
        <end position="985"/>
    </location>
</feature>
<dbReference type="Pfam" id="PF13018">
    <property type="entry name" value="ESPR"/>
    <property type="match status" value="1"/>
</dbReference>
<feature type="domain" description="Trimeric autotransporter adhesin YadA-like stalk" evidence="15">
    <location>
        <begin position="2079"/>
        <end position="2113"/>
    </location>
</feature>
<feature type="domain" description="Trimeric autotransporter adhesin YadA-like head" evidence="14">
    <location>
        <begin position="405"/>
        <end position="420"/>
    </location>
</feature>
<feature type="domain" description="Trimeric autotransporter adhesin YadA-like stalk" evidence="15">
    <location>
        <begin position="2208"/>
        <end position="2243"/>
    </location>
</feature>
<evidence type="ECO:0000256" key="5">
    <source>
        <dbReference type="ARBA" id="ARBA00022452"/>
    </source>
</evidence>
<evidence type="ECO:0000256" key="3">
    <source>
        <dbReference type="ARBA" id="ARBA00005848"/>
    </source>
</evidence>
<feature type="domain" description="Trimeric autotransporter adhesin YadA-like stalk" evidence="15">
    <location>
        <begin position="1854"/>
        <end position="1891"/>
    </location>
</feature>
<feature type="domain" description="Trimeric autotransporter adhesin YadA-like head" evidence="14">
    <location>
        <begin position="3327"/>
        <end position="3341"/>
    </location>
</feature>
<evidence type="ECO:0000256" key="6">
    <source>
        <dbReference type="ARBA" id="ARBA00022692"/>
    </source>
</evidence>
<dbReference type="CDD" id="cd12820">
    <property type="entry name" value="LbR_YadA-like"/>
    <property type="match status" value="1"/>
</dbReference>
<feature type="domain" description="Trimeric autotransporter adhesin YadA-like stalk" evidence="15">
    <location>
        <begin position="3627"/>
        <end position="3666"/>
    </location>
</feature>
<feature type="domain" description="Trimeric autotransporter adhesin YadA-like stalk" evidence="15">
    <location>
        <begin position="2339"/>
        <end position="2375"/>
    </location>
</feature>
<dbReference type="InterPro" id="IPR024973">
    <property type="entry name" value="ESPR"/>
</dbReference>
<dbReference type="Pfam" id="PF05662">
    <property type="entry name" value="YadA_stalk"/>
    <property type="match status" value="30"/>
</dbReference>
<feature type="domain" description="Trimeric autotransporter adhesin YadA-like stalk" evidence="15">
    <location>
        <begin position="3387"/>
        <end position="3416"/>
    </location>
</feature>
<feature type="region of interest" description="Disordered" evidence="11">
    <location>
        <begin position="3993"/>
        <end position="4036"/>
    </location>
</feature>
<feature type="domain" description="Trimeric autotransporter adhesin YadA-like head" evidence="14">
    <location>
        <begin position="1464"/>
        <end position="1490"/>
    </location>
</feature>
<feature type="domain" description="Trimeric autotransporter adhesin YadA-like stalk" evidence="15">
    <location>
        <begin position="3851"/>
        <end position="3888"/>
    </location>
</feature>
<feature type="domain" description="Trimeric autotransporter adhesin YadA-like head" evidence="14">
    <location>
        <begin position="281"/>
        <end position="305"/>
    </location>
</feature>
<name>A0A3Q9FAD5_9BURK</name>
<keyword evidence="6 12" id="KW-0812">Transmembrane</keyword>
<feature type="domain" description="Trimeric autotransporter adhesin YadA-like stalk" evidence="15">
    <location>
        <begin position="596"/>
        <end position="633"/>
    </location>
</feature>
<gene>
    <name evidence="17" type="ORF">D5R55_19335</name>
</gene>
<feature type="domain" description="Trimeric autotransporter adhesin YadA-like head" evidence="14">
    <location>
        <begin position="3343"/>
        <end position="3369"/>
    </location>
</feature>
<dbReference type="InterPro" id="IPR008635">
    <property type="entry name" value="Coiled_stalk_dom"/>
</dbReference>
<feature type="domain" description="Trimeric autotransporter adhesin YadA-like C-terminal membrane anchor" evidence="13">
    <location>
        <begin position="4183"/>
        <end position="4241"/>
    </location>
</feature>
<organism evidence="17 18">
    <name type="scientific">Burkholderia cenocepacia</name>
    <dbReference type="NCBI Taxonomy" id="95486"/>
    <lineage>
        <taxon>Bacteria</taxon>
        <taxon>Pseudomonadati</taxon>
        <taxon>Pseudomonadota</taxon>
        <taxon>Betaproteobacteria</taxon>
        <taxon>Burkholderiales</taxon>
        <taxon>Burkholderiaceae</taxon>
        <taxon>Burkholderia</taxon>
        <taxon>Burkholderia cepacia complex</taxon>
    </lineage>
</organism>
<feature type="domain" description="Trimeric autotransporter adhesin YadA-like stalk" evidence="15">
    <location>
        <begin position="1986"/>
        <end position="2022"/>
    </location>
</feature>